<evidence type="ECO:0000256" key="2">
    <source>
        <dbReference type="ARBA" id="ARBA00022448"/>
    </source>
</evidence>
<dbReference type="InterPro" id="IPR014041">
    <property type="entry name" value="ESCRT-II_cplx_Vps25-sub_N"/>
</dbReference>
<reference evidence="5" key="1">
    <citation type="submission" date="2023-08" db="EMBL/GenBank/DDBJ databases">
        <title>Black Yeasts Isolated from many extreme environments.</title>
        <authorList>
            <person name="Coleine C."/>
            <person name="Stajich J.E."/>
            <person name="Selbmann L."/>
        </authorList>
    </citation>
    <scope>NUCLEOTIDE SEQUENCE</scope>
    <source>
        <strain evidence="5">CCFEE 5810</strain>
    </source>
</reference>
<evidence type="ECO:0000256" key="3">
    <source>
        <dbReference type="ARBA" id="ARBA00022927"/>
    </source>
</evidence>
<evidence type="ECO:0000313" key="6">
    <source>
        <dbReference type="Proteomes" id="UP001310594"/>
    </source>
</evidence>
<dbReference type="InterPro" id="IPR036388">
    <property type="entry name" value="WH-like_DNA-bd_sf"/>
</dbReference>
<dbReference type="SUPFAM" id="SSF46785">
    <property type="entry name" value="Winged helix' DNA-binding domain"/>
    <property type="match status" value="2"/>
</dbReference>
<dbReference type="AlphaFoldDB" id="A0AAN7VWP6"/>
<dbReference type="GO" id="GO:0043328">
    <property type="term" value="P:protein transport to vacuole involved in ubiquitin-dependent protein catabolic process via the multivesicular body sorting pathway"/>
    <property type="evidence" value="ECO:0007669"/>
    <property type="project" value="TreeGrafter"/>
</dbReference>
<evidence type="ECO:0000256" key="4">
    <source>
        <dbReference type="ARBA" id="ARBA00030094"/>
    </source>
</evidence>
<dbReference type="GO" id="GO:0000814">
    <property type="term" value="C:ESCRT II complex"/>
    <property type="evidence" value="ECO:0007669"/>
    <property type="project" value="InterPro"/>
</dbReference>
<protein>
    <recommendedName>
        <fullName evidence="4">ESCRT-II complex subunit VPS25</fullName>
    </recommendedName>
</protein>
<dbReference type="FunFam" id="1.10.10.10:FF:000141">
    <property type="entry name" value="vacuolar protein-sorting-associated protein 25"/>
    <property type="match status" value="1"/>
</dbReference>
<dbReference type="GO" id="GO:0042803">
    <property type="term" value="F:protein homodimerization activity"/>
    <property type="evidence" value="ECO:0007669"/>
    <property type="project" value="TreeGrafter"/>
</dbReference>
<dbReference type="EMBL" id="JAVRQU010000022">
    <property type="protein sequence ID" value="KAK5691229.1"/>
    <property type="molecule type" value="Genomic_DNA"/>
</dbReference>
<name>A0AAN7VWP6_9PEZI</name>
<organism evidence="5 6">
    <name type="scientific">Elasticomyces elasticus</name>
    <dbReference type="NCBI Taxonomy" id="574655"/>
    <lineage>
        <taxon>Eukaryota</taxon>
        <taxon>Fungi</taxon>
        <taxon>Dikarya</taxon>
        <taxon>Ascomycota</taxon>
        <taxon>Pezizomycotina</taxon>
        <taxon>Dothideomycetes</taxon>
        <taxon>Dothideomycetidae</taxon>
        <taxon>Mycosphaerellales</taxon>
        <taxon>Teratosphaeriaceae</taxon>
        <taxon>Elasticomyces</taxon>
    </lineage>
</organism>
<keyword evidence="2" id="KW-0813">Transport</keyword>
<keyword evidence="3" id="KW-0653">Protein transport</keyword>
<dbReference type="InterPro" id="IPR036390">
    <property type="entry name" value="WH_DNA-bd_sf"/>
</dbReference>
<proteinExistence type="inferred from homology"/>
<dbReference type="InterPro" id="IPR008570">
    <property type="entry name" value="ESCRT-II_cplx_Vps25-sub"/>
</dbReference>
<evidence type="ECO:0000256" key="1">
    <source>
        <dbReference type="ARBA" id="ARBA00009674"/>
    </source>
</evidence>
<sequence length="258" mass="29162">MTVRHCDKLCAIDEVEHICPTACYDQGRRPRRTIDLPNNNINDMAATSPEPSLSGLSTAQYTSSTIAYTPSTSTTQSNTFTFPTYTSFPPFYTLQPNLTTRARQLDLWSTLITSYAAHHRLFRISLSSPPWDLFTNASIHRALKAADIRLVLDHMSKPENGARIEWIPPTTRNEQSNTCWIYWKTVGEWADAIYGWVDETGQKGAVLTVYELRESDAVSGKEWKDMDEAMLRKVLSALVKRGKAQVFGQEENAGVKFF</sequence>
<dbReference type="Pfam" id="PF05871">
    <property type="entry name" value="ESCRT-II"/>
    <property type="match status" value="1"/>
</dbReference>
<dbReference type="PANTHER" id="PTHR13149:SF0">
    <property type="entry name" value="VACUOLAR PROTEIN-SORTING-ASSOCIATED PROTEIN 25"/>
    <property type="match status" value="1"/>
</dbReference>
<dbReference type="GO" id="GO:0016236">
    <property type="term" value="P:macroautophagy"/>
    <property type="evidence" value="ECO:0007669"/>
    <property type="project" value="UniProtKB-ARBA"/>
</dbReference>
<dbReference type="Proteomes" id="UP001310594">
    <property type="component" value="Unassembled WGS sequence"/>
</dbReference>
<evidence type="ECO:0000313" key="5">
    <source>
        <dbReference type="EMBL" id="KAK5691229.1"/>
    </source>
</evidence>
<dbReference type="GO" id="GO:0005198">
    <property type="term" value="F:structural molecule activity"/>
    <property type="evidence" value="ECO:0007669"/>
    <property type="project" value="TreeGrafter"/>
</dbReference>
<accession>A0AAN7VWP6</accession>
<gene>
    <name evidence="5" type="ORF">LTR97_011881</name>
</gene>
<comment type="caution">
    <text evidence="5">The sequence shown here is derived from an EMBL/GenBank/DDBJ whole genome shotgun (WGS) entry which is preliminary data.</text>
</comment>
<comment type="similarity">
    <text evidence="1">Belongs to the VPS25 family.</text>
</comment>
<dbReference type="Gene3D" id="1.10.10.10">
    <property type="entry name" value="Winged helix-like DNA-binding domain superfamily/Winged helix DNA-binding domain"/>
    <property type="match status" value="1"/>
</dbReference>
<dbReference type="PANTHER" id="PTHR13149">
    <property type="entry name" value="VACUOLAR PROTEIN SORTING-ASSOCIATED PROTEIN VPS25"/>
    <property type="match status" value="1"/>
</dbReference>
<dbReference type="Gene3D" id="1.10.10.570">
    <property type="entry name" value="Winged helix' DNA-binding domain. Chain C. Domain 1"/>
    <property type="match status" value="1"/>
</dbReference>